<comment type="pathway">
    <text evidence="2">Polyol metabolism; (R,R)-butane-2,3-diol biosynthesis; (R,R)-butane-2,3-diol from pyruvate: step 2/3.</text>
</comment>
<proteinExistence type="inferred from homology"/>
<organism evidence="9 10">
    <name type="scientific">Aspergillus coremiiformis</name>
    <dbReference type="NCBI Taxonomy" id="138285"/>
    <lineage>
        <taxon>Eukaryota</taxon>
        <taxon>Fungi</taxon>
        <taxon>Dikarya</taxon>
        <taxon>Ascomycota</taxon>
        <taxon>Pezizomycotina</taxon>
        <taxon>Eurotiomycetes</taxon>
        <taxon>Eurotiomycetidae</taxon>
        <taxon>Eurotiales</taxon>
        <taxon>Aspergillaceae</taxon>
        <taxon>Aspergillus</taxon>
        <taxon>Aspergillus subgen. Circumdati</taxon>
    </lineage>
</organism>
<dbReference type="Pfam" id="PF03306">
    <property type="entry name" value="AAL_decarboxy"/>
    <property type="match status" value="1"/>
</dbReference>
<dbReference type="PANTHER" id="PTHR35524">
    <property type="entry name" value="ALPHA-ACETOLACTATE DECARBOXYLASE"/>
    <property type="match status" value="1"/>
</dbReference>
<dbReference type="CDD" id="cd17299">
    <property type="entry name" value="acetolactate_decarboxylase"/>
    <property type="match status" value="1"/>
</dbReference>
<evidence type="ECO:0000256" key="7">
    <source>
        <dbReference type="ARBA" id="ARBA00023061"/>
    </source>
</evidence>
<dbReference type="SUPFAM" id="SSF117856">
    <property type="entry name" value="AF0104/ALDC/Ptd012-like"/>
    <property type="match status" value="1"/>
</dbReference>
<comment type="catalytic activity">
    <reaction evidence="1">
        <text>(2S)-2-acetolactate + H(+) = (R)-acetoin + CO2</text>
        <dbReference type="Rhea" id="RHEA:21580"/>
        <dbReference type="ChEBI" id="CHEBI:15378"/>
        <dbReference type="ChEBI" id="CHEBI:15686"/>
        <dbReference type="ChEBI" id="CHEBI:16526"/>
        <dbReference type="ChEBI" id="CHEBI:58476"/>
        <dbReference type="EC" id="4.1.1.5"/>
    </reaction>
</comment>
<dbReference type="PIRSF" id="PIRSF001332">
    <property type="entry name" value="Acetolac_decarb"/>
    <property type="match status" value="1"/>
</dbReference>
<gene>
    <name evidence="9" type="ORF">BDV28DRAFT_2218</name>
</gene>
<dbReference type="GO" id="GO:0047605">
    <property type="term" value="F:acetolactate decarboxylase activity"/>
    <property type="evidence" value="ECO:0007669"/>
    <property type="project" value="UniProtKB-EC"/>
</dbReference>
<evidence type="ECO:0000313" key="10">
    <source>
        <dbReference type="Proteomes" id="UP000327118"/>
    </source>
</evidence>
<evidence type="ECO:0000313" key="9">
    <source>
        <dbReference type="EMBL" id="KAE8356102.1"/>
    </source>
</evidence>
<keyword evidence="10" id="KW-1185">Reference proteome</keyword>
<dbReference type="AlphaFoldDB" id="A0A5N6ZEK9"/>
<dbReference type="EC" id="4.1.1.5" evidence="4"/>
<sequence>MANNIYQYSVLSALMQGLAHAGPTAQQILTHGDHGLGTVSHMNGEIIIVDGEIYHFTAHNQLRKVDATEIFPFLMITQFRPTLTKHLPTLTLSTIPAALAPLLPSHQNSFLSVRIDAFFDQVAFRVIPGQSDAKEWLVDLAKRQQHHSVHRLRGVLFGFWSPSFSNGFSIAGFHLHFLAADRSAGGHVTGFEARDVTLSAAVVQEYRVELPQDGAFHESPIRHFGEDLLHAAEGSR</sequence>
<dbReference type="OrthoDB" id="509395at2759"/>
<evidence type="ECO:0000256" key="1">
    <source>
        <dbReference type="ARBA" id="ARBA00001784"/>
    </source>
</evidence>
<evidence type="ECO:0000256" key="6">
    <source>
        <dbReference type="ARBA" id="ARBA00022793"/>
    </source>
</evidence>
<evidence type="ECO:0000256" key="4">
    <source>
        <dbReference type="ARBA" id="ARBA00013204"/>
    </source>
</evidence>
<dbReference type="InterPro" id="IPR005128">
    <property type="entry name" value="Acetolactate_a_deCO2ase"/>
</dbReference>
<dbReference type="PANTHER" id="PTHR35524:SF1">
    <property type="entry name" value="ALPHA-ACETOLACTATE DECARBOXYLASE"/>
    <property type="match status" value="1"/>
</dbReference>
<reference evidence="10" key="1">
    <citation type="submission" date="2019-04" db="EMBL/GenBank/DDBJ databases">
        <title>Friends and foes A comparative genomics studyof 23 Aspergillus species from section Flavi.</title>
        <authorList>
            <consortium name="DOE Joint Genome Institute"/>
            <person name="Kjaerbolling I."/>
            <person name="Vesth T."/>
            <person name="Frisvad J.C."/>
            <person name="Nybo J.L."/>
            <person name="Theobald S."/>
            <person name="Kildgaard S."/>
            <person name="Isbrandt T."/>
            <person name="Kuo A."/>
            <person name="Sato A."/>
            <person name="Lyhne E.K."/>
            <person name="Kogle M.E."/>
            <person name="Wiebenga A."/>
            <person name="Kun R.S."/>
            <person name="Lubbers R.J."/>
            <person name="Makela M.R."/>
            <person name="Barry K."/>
            <person name="Chovatia M."/>
            <person name="Clum A."/>
            <person name="Daum C."/>
            <person name="Haridas S."/>
            <person name="He G."/>
            <person name="LaButti K."/>
            <person name="Lipzen A."/>
            <person name="Mondo S."/>
            <person name="Riley R."/>
            <person name="Salamov A."/>
            <person name="Simmons B.A."/>
            <person name="Magnuson J.K."/>
            <person name="Henrissat B."/>
            <person name="Mortensen U.H."/>
            <person name="Larsen T.O."/>
            <person name="Devries R.P."/>
            <person name="Grigoriev I.V."/>
            <person name="Machida M."/>
            <person name="Baker S.E."/>
            <person name="Andersen M.R."/>
        </authorList>
    </citation>
    <scope>NUCLEOTIDE SEQUENCE [LARGE SCALE GENOMIC DNA]</scope>
    <source>
        <strain evidence="10">CBS 553.77</strain>
    </source>
</reference>
<dbReference type="Proteomes" id="UP000327118">
    <property type="component" value="Unassembled WGS sequence"/>
</dbReference>
<evidence type="ECO:0000256" key="5">
    <source>
        <dbReference type="ARBA" id="ARBA00020164"/>
    </source>
</evidence>
<evidence type="ECO:0000256" key="3">
    <source>
        <dbReference type="ARBA" id="ARBA00007106"/>
    </source>
</evidence>
<comment type="similarity">
    <text evidence="3">Belongs to the alpha-acetolactate decarboxylase family.</text>
</comment>
<name>A0A5N6ZEK9_9EURO</name>
<evidence type="ECO:0000256" key="8">
    <source>
        <dbReference type="ARBA" id="ARBA00023239"/>
    </source>
</evidence>
<keyword evidence="8" id="KW-0456">Lyase</keyword>
<evidence type="ECO:0000256" key="2">
    <source>
        <dbReference type="ARBA" id="ARBA00005170"/>
    </source>
</evidence>
<dbReference type="UniPathway" id="UPA00626">
    <property type="reaction ID" value="UER00678"/>
</dbReference>
<accession>A0A5N6ZEK9</accession>
<keyword evidence="6" id="KW-0210">Decarboxylase</keyword>
<dbReference type="EMBL" id="ML739042">
    <property type="protein sequence ID" value="KAE8356102.1"/>
    <property type="molecule type" value="Genomic_DNA"/>
</dbReference>
<dbReference type="GO" id="GO:0045151">
    <property type="term" value="P:acetoin biosynthetic process"/>
    <property type="evidence" value="ECO:0007669"/>
    <property type="project" value="UniProtKB-KW"/>
</dbReference>
<dbReference type="Gene3D" id="3.30.1330.80">
    <property type="entry name" value="Hypothetical protein, similar to alpha- acetolactate decarboxylase, domain 2"/>
    <property type="match status" value="2"/>
</dbReference>
<keyword evidence="7" id="KW-0005">Acetoin biosynthesis</keyword>
<protein>
    <recommendedName>
        <fullName evidence="5">Alpha-acetolactate decarboxylase</fullName>
        <ecNumber evidence="4">4.1.1.5</ecNumber>
    </recommendedName>
</protein>